<evidence type="ECO:0000313" key="2">
    <source>
        <dbReference type="Proteomes" id="UP001208017"/>
    </source>
</evidence>
<organism evidence="1 2">
    <name type="scientific">Tumebacillus lacus</name>
    <dbReference type="NCBI Taxonomy" id="2995335"/>
    <lineage>
        <taxon>Bacteria</taxon>
        <taxon>Bacillati</taxon>
        <taxon>Bacillota</taxon>
        <taxon>Bacilli</taxon>
        <taxon>Bacillales</taxon>
        <taxon>Alicyclobacillaceae</taxon>
        <taxon>Tumebacillus</taxon>
    </lineage>
</organism>
<dbReference type="InterPro" id="IPR016084">
    <property type="entry name" value="Haem_Oase-like_multi-hlx"/>
</dbReference>
<name>A0ABT3X2L8_9BACL</name>
<dbReference type="RefSeq" id="WP_267151067.1">
    <property type="nucleotide sequence ID" value="NZ_JAPMLT010000003.1"/>
</dbReference>
<dbReference type="Pfam" id="PF11251">
    <property type="entry name" value="DUF3050"/>
    <property type="match status" value="1"/>
</dbReference>
<reference evidence="1 2" key="1">
    <citation type="submission" date="2022-11" db="EMBL/GenBank/DDBJ databases">
        <title>Study of microbial diversity in lake waters.</title>
        <authorList>
            <person name="Zhang J."/>
        </authorList>
    </citation>
    <scope>NUCLEOTIDE SEQUENCE [LARGE SCALE GENOMIC DNA]</scope>
    <source>
        <strain evidence="1 2">DT12</strain>
    </source>
</reference>
<gene>
    <name evidence="1" type="ORF">OS242_07540</name>
</gene>
<dbReference type="EMBL" id="JAPMLT010000003">
    <property type="protein sequence ID" value="MCX7569815.1"/>
    <property type="molecule type" value="Genomic_DNA"/>
</dbReference>
<dbReference type="SUPFAM" id="SSF48613">
    <property type="entry name" value="Heme oxygenase-like"/>
    <property type="match status" value="1"/>
</dbReference>
<proteinExistence type="predicted"/>
<protein>
    <submittedName>
        <fullName evidence="1">DUF3050 domain-containing protein</fullName>
    </submittedName>
</protein>
<dbReference type="Gene3D" id="1.20.910.10">
    <property type="entry name" value="Heme oxygenase-like"/>
    <property type="match status" value="1"/>
</dbReference>
<sequence length="252" mass="28656">MTVGSVEPLQAIRDRLLDHPIYKEVHSAERALVFMQYHAFAVWDFMSLLKRMQQLVTVTTLPWLPDKSPYFARFINEIVLGEESDEDGDGGYISHFELYVQAMEEVGADTAPVLGLIERLRAGQDIEQALMANDIPAFIRDFVSQTMQVVLEGKPHEVAAAFFYGREHIIPDMFSGLVKDFEQGKDGKTGRLVYYLERHIELDNDRHGPLAKQLLDALCAENEVKLAEAQRVAGECLESRIKLWDGIYKQLV</sequence>
<comment type="caution">
    <text evidence="1">The sequence shown here is derived from an EMBL/GenBank/DDBJ whole genome shotgun (WGS) entry which is preliminary data.</text>
</comment>
<accession>A0ABT3X2L8</accession>
<dbReference type="Proteomes" id="UP001208017">
    <property type="component" value="Unassembled WGS sequence"/>
</dbReference>
<evidence type="ECO:0000313" key="1">
    <source>
        <dbReference type="EMBL" id="MCX7569815.1"/>
    </source>
</evidence>
<dbReference type="InterPro" id="IPR024423">
    <property type="entry name" value="DUF3050"/>
</dbReference>
<keyword evidence="2" id="KW-1185">Reference proteome</keyword>